<dbReference type="PANTHER" id="PTHR43081:SF17">
    <property type="entry name" value="BLL5647 PROTEIN"/>
    <property type="match status" value="1"/>
</dbReference>
<dbReference type="Gene3D" id="3.40.250.10">
    <property type="entry name" value="Rhodanese-like domain"/>
    <property type="match status" value="1"/>
</dbReference>
<organism evidence="6 7">
    <name type="scientific">Oceanococcus atlanticus</name>
    <dbReference type="NCBI Taxonomy" id="1317117"/>
    <lineage>
        <taxon>Bacteria</taxon>
        <taxon>Pseudomonadati</taxon>
        <taxon>Pseudomonadota</taxon>
        <taxon>Gammaproteobacteria</taxon>
        <taxon>Chromatiales</taxon>
        <taxon>Oceanococcaceae</taxon>
        <taxon>Oceanococcus</taxon>
    </lineage>
</organism>
<dbReference type="SUPFAM" id="SSF52821">
    <property type="entry name" value="Rhodanese/Cell cycle control phosphatase"/>
    <property type="match status" value="1"/>
</dbReference>
<dbReference type="InterPro" id="IPR036873">
    <property type="entry name" value="Rhodanese-like_dom_sf"/>
</dbReference>
<dbReference type="InterPro" id="IPR050697">
    <property type="entry name" value="Adenylyl/Guanylyl_Cyclase_3/4"/>
</dbReference>
<dbReference type="Pfam" id="PF00581">
    <property type="entry name" value="Rhodanese"/>
    <property type="match status" value="1"/>
</dbReference>
<gene>
    <name evidence="6" type="ORF">ATO7_03005</name>
</gene>
<evidence type="ECO:0000313" key="7">
    <source>
        <dbReference type="Proteomes" id="UP000192342"/>
    </source>
</evidence>
<dbReference type="STRING" id="1317117.ATO7_03005"/>
<evidence type="ECO:0000256" key="1">
    <source>
        <dbReference type="ARBA" id="ARBA00004651"/>
    </source>
</evidence>
<evidence type="ECO:0000259" key="4">
    <source>
        <dbReference type="PROSITE" id="PS50125"/>
    </source>
</evidence>
<evidence type="ECO:0000313" key="6">
    <source>
        <dbReference type="EMBL" id="ORE88810.1"/>
    </source>
</evidence>
<sequence length="325" mass="34856">MTAKAFSKLSSQAFARMAESGSALVLDARRKAAFAREPRGIRGAVPLYLDAHAIQIPDCDRSRPIAVYCVCDGDASSVRVALWLIAAGYEHVTVLEGGLPTWREAGFAVELIDTNAGAKLPWQMAPRLTADAERPIAEQSWLAGESLPVRRKLAVLFVDIVDSTSLIESQDPKAAFEAIQEFMTVVVEEGVAHCGDVRDFEGDGALLYFAGVGEALPAAFAIRDRLNAERANGNAIPEARFGLAFGELLAGYVGNHVRRSLLLVGPAVHAAARLQKIAKPGQIATAREVLDLAAGSDPDLVAGFEMQREKVSLKGFKQTVSVWTC</sequence>
<dbReference type="EMBL" id="AQQV01000001">
    <property type="protein sequence ID" value="ORE88810.1"/>
    <property type="molecule type" value="Genomic_DNA"/>
</dbReference>
<keyword evidence="3" id="KW-0472">Membrane</keyword>
<dbReference type="Proteomes" id="UP000192342">
    <property type="component" value="Unassembled WGS sequence"/>
</dbReference>
<comment type="subcellular location">
    <subcellularLocation>
        <location evidence="1">Cell membrane</location>
        <topology evidence="1">Multi-pass membrane protein</topology>
    </subcellularLocation>
</comment>
<keyword evidence="2" id="KW-1003">Cell membrane</keyword>
<dbReference type="OrthoDB" id="9789585at2"/>
<evidence type="ECO:0000259" key="5">
    <source>
        <dbReference type="PROSITE" id="PS50206"/>
    </source>
</evidence>
<dbReference type="InterPro" id="IPR001763">
    <property type="entry name" value="Rhodanese-like_dom"/>
</dbReference>
<dbReference type="PANTHER" id="PTHR43081">
    <property type="entry name" value="ADENYLATE CYCLASE, TERMINAL-DIFFERENTIATION SPECIFIC-RELATED"/>
    <property type="match status" value="1"/>
</dbReference>
<reference evidence="6 7" key="1">
    <citation type="submission" date="2013-04" db="EMBL/GenBank/DDBJ databases">
        <title>Oceanococcus atlanticus 22II-S10r2 Genome Sequencing.</title>
        <authorList>
            <person name="Lai Q."/>
            <person name="Li G."/>
            <person name="Shao Z."/>
        </authorList>
    </citation>
    <scope>NUCLEOTIDE SEQUENCE [LARGE SCALE GENOMIC DNA]</scope>
    <source>
        <strain evidence="6 7">22II-S10r2</strain>
    </source>
</reference>
<protein>
    <submittedName>
        <fullName evidence="6">Adenylate cyclase</fullName>
    </submittedName>
</protein>
<keyword evidence="7" id="KW-1185">Reference proteome</keyword>
<comment type="caution">
    <text evidence="6">The sequence shown here is derived from an EMBL/GenBank/DDBJ whole genome shotgun (WGS) entry which is preliminary data.</text>
</comment>
<proteinExistence type="predicted"/>
<dbReference type="Gene3D" id="3.30.70.1230">
    <property type="entry name" value="Nucleotide cyclase"/>
    <property type="match status" value="1"/>
</dbReference>
<evidence type="ECO:0000256" key="3">
    <source>
        <dbReference type="ARBA" id="ARBA00023136"/>
    </source>
</evidence>
<dbReference type="SMART" id="SM00450">
    <property type="entry name" value="RHOD"/>
    <property type="match status" value="1"/>
</dbReference>
<name>A0A1Y1SHE1_9GAMM</name>
<feature type="domain" description="Rhodanese" evidence="5">
    <location>
        <begin position="19"/>
        <end position="111"/>
    </location>
</feature>
<dbReference type="SUPFAM" id="SSF55073">
    <property type="entry name" value="Nucleotide cyclase"/>
    <property type="match status" value="1"/>
</dbReference>
<dbReference type="PROSITE" id="PS50125">
    <property type="entry name" value="GUANYLATE_CYCLASE_2"/>
    <property type="match status" value="1"/>
</dbReference>
<dbReference type="CDD" id="cd07302">
    <property type="entry name" value="CHD"/>
    <property type="match status" value="1"/>
</dbReference>
<dbReference type="InterPro" id="IPR001054">
    <property type="entry name" value="A/G_cyclase"/>
</dbReference>
<feature type="domain" description="Guanylate cyclase" evidence="4">
    <location>
        <begin position="154"/>
        <end position="275"/>
    </location>
</feature>
<dbReference type="GO" id="GO:0006171">
    <property type="term" value="P:cAMP biosynthetic process"/>
    <property type="evidence" value="ECO:0007669"/>
    <property type="project" value="TreeGrafter"/>
</dbReference>
<dbReference type="GO" id="GO:0035556">
    <property type="term" value="P:intracellular signal transduction"/>
    <property type="evidence" value="ECO:0007669"/>
    <property type="project" value="InterPro"/>
</dbReference>
<evidence type="ECO:0000256" key="2">
    <source>
        <dbReference type="ARBA" id="ARBA00022475"/>
    </source>
</evidence>
<dbReference type="AlphaFoldDB" id="A0A1Y1SHE1"/>
<dbReference type="InterPro" id="IPR029787">
    <property type="entry name" value="Nucleotide_cyclase"/>
</dbReference>
<dbReference type="PROSITE" id="PS50206">
    <property type="entry name" value="RHODANESE_3"/>
    <property type="match status" value="1"/>
</dbReference>
<dbReference type="GO" id="GO:0004016">
    <property type="term" value="F:adenylate cyclase activity"/>
    <property type="evidence" value="ECO:0007669"/>
    <property type="project" value="UniProtKB-ARBA"/>
</dbReference>
<accession>A0A1Y1SHE1</accession>
<dbReference type="GO" id="GO:0005886">
    <property type="term" value="C:plasma membrane"/>
    <property type="evidence" value="ECO:0007669"/>
    <property type="project" value="UniProtKB-SubCell"/>
</dbReference>
<dbReference type="RefSeq" id="WP_083559421.1">
    <property type="nucleotide sequence ID" value="NZ_AQQV01000001.1"/>
</dbReference>